<evidence type="ECO:0000256" key="2">
    <source>
        <dbReference type="SAM" id="Phobius"/>
    </source>
</evidence>
<reference evidence="3 4" key="1">
    <citation type="submission" date="2017-05" db="EMBL/GenBank/DDBJ databases">
        <title>Complete genome sequence of Streptomyces sp. SCSIO 03032 revealed the diverse biosynthetic pathways for its bioactive secondary metabolites.</title>
        <authorList>
            <person name="Ma L."/>
            <person name="Zhu Y."/>
            <person name="Zhang W."/>
            <person name="Zhang G."/>
            <person name="Tian X."/>
            <person name="Zhang S."/>
            <person name="Zhang C."/>
        </authorList>
    </citation>
    <scope>NUCLEOTIDE SEQUENCE [LARGE SCALE GENOMIC DNA]</scope>
    <source>
        <strain evidence="3 4">SCSIO 03032</strain>
    </source>
</reference>
<keyword evidence="2" id="KW-1133">Transmembrane helix</keyword>
<feature type="transmembrane region" description="Helical" evidence="2">
    <location>
        <begin position="130"/>
        <end position="154"/>
    </location>
</feature>
<feature type="region of interest" description="Disordered" evidence="1">
    <location>
        <begin position="192"/>
        <end position="257"/>
    </location>
</feature>
<evidence type="ECO:0000256" key="1">
    <source>
        <dbReference type="SAM" id="MobiDB-lite"/>
    </source>
</evidence>
<keyword evidence="4" id="KW-1185">Reference proteome</keyword>
<gene>
    <name evidence="3" type="ORF">CAG99_13260</name>
</gene>
<evidence type="ECO:0000313" key="4">
    <source>
        <dbReference type="Proteomes" id="UP000194218"/>
    </source>
</evidence>
<evidence type="ECO:0000313" key="3">
    <source>
        <dbReference type="EMBL" id="ARQ69704.1"/>
    </source>
</evidence>
<sequence length="257" mass="26132">MSSPDALPPEDRAAFEQVLDAALRSARSAGRVDAAGAEALRALAVDALPRLAATAAPEHERLVRLRARRPAGEPARPPGSAPGAGTGVTALVLALVPALAAVAALVFLLLGHVLALGDPEPAVAAPMRTAGWTFAAVAALGLLGAVCGLVVAAARNGAASGQDTAAPRDQLARAGAEWRRALLDRGIAPFLREHAPAPGERPPGGTRPRFSPPDFSSPDFSRRAEAPAPRPGGARFSSPRFSSPDFSSPAEGGADRD</sequence>
<proteinExistence type="predicted"/>
<name>A0A1W7CY20_9ACTN</name>
<keyword evidence="2" id="KW-0812">Transmembrane</keyword>
<dbReference type="KEGG" id="smao:CAG99_13260"/>
<organism evidence="3 4">
    <name type="scientific">Streptomyces marincola</name>
    <dbReference type="NCBI Taxonomy" id="2878388"/>
    <lineage>
        <taxon>Bacteria</taxon>
        <taxon>Bacillati</taxon>
        <taxon>Actinomycetota</taxon>
        <taxon>Actinomycetes</taxon>
        <taxon>Kitasatosporales</taxon>
        <taxon>Streptomycetaceae</taxon>
        <taxon>Streptomyces</taxon>
    </lineage>
</organism>
<feature type="compositionally biased region" description="Low complexity" evidence="1">
    <location>
        <begin position="231"/>
        <end position="249"/>
    </location>
</feature>
<dbReference type="AlphaFoldDB" id="A0A1W7CY20"/>
<accession>A0A1W7CY20</accession>
<protein>
    <recommendedName>
        <fullName evidence="5">Transmembrane protein</fullName>
    </recommendedName>
</protein>
<feature type="compositionally biased region" description="Low complexity" evidence="1">
    <location>
        <begin position="203"/>
        <end position="219"/>
    </location>
</feature>
<dbReference type="Proteomes" id="UP000194218">
    <property type="component" value="Chromosome"/>
</dbReference>
<dbReference type="RefSeq" id="WP_086159565.1">
    <property type="nucleotide sequence ID" value="NZ_CP021121.1"/>
</dbReference>
<keyword evidence="2" id="KW-0472">Membrane</keyword>
<dbReference type="EMBL" id="CP021121">
    <property type="protein sequence ID" value="ARQ69704.1"/>
    <property type="molecule type" value="Genomic_DNA"/>
</dbReference>
<evidence type="ECO:0008006" key="5">
    <source>
        <dbReference type="Google" id="ProtNLM"/>
    </source>
</evidence>
<feature type="transmembrane region" description="Helical" evidence="2">
    <location>
        <begin position="88"/>
        <end position="110"/>
    </location>
</feature>
<dbReference type="OrthoDB" id="3868051at2"/>